<sequence length="345" mass="36538">MRTVILSASDIVNIIRAAGRDAIMDEMVDRLSEGFRSLGEGRFIPSPPRSGFVRESNGVGVLEWMPHHDPGSSATIKVVGYTPANAATSALPTIIGTISRYDDATGRLTALADAVVLTALRTGAASAVASRLLARRDSRVVGLIGTGAQAVSQLHALSRSFDIERVIVHDVDPDNADSFIIRSKFLGLDVRIAPPEEIAAHADIICTATTTEVGADPVFCDVDMLAHVHVNAVGADLPGKTELPVGLLRRALVCPDHLEQARKEGECQRLAPQEIGPDLAALAARPELAEAARDTPTVFDSTGVAVEDHIAFDVLLGFADRLGLGTPIDVEYHPGDALNPYPDEA</sequence>
<dbReference type="Pfam" id="PF02423">
    <property type="entry name" value="OCD_Mu_crystall"/>
    <property type="match status" value="1"/>
</dbReference>
<dbReference type="AlphaFoldDB" id="A0A0D5BUL3"/>
<dbReference type="SMR" id="A0A0D5BUL3"/>
<organism evidence="1">
    <name type="scientific">Nocardiopsis sp. CMB-M0232</name>
    <dbReference type="NCBI Taxonomy" id="1231934"/>
    <lineage>
        <taxon>Bacteria</taxon>
        <taxon>Bacillati</taxon>
        <taxon>Actinomycetota</taxon>
        <taxon>Actinomycetes</taxon>
        <taxon>Streptosporangiales</taxon>
        <taxon>Nocardiopsidaceae</taxon>
        <taxon>Nocardiopsis</taxon>
    </lineage>
</organism>
<dbReference type="EMBL" id="KP339942">
    <property type="protein sequence ID" value="AJW65405.1"/>
    <property type="molecule type" value="Genomic_DNA"/>
</dbReference>
<dbReference type="PANTHER" id="PTHR13812">
    <property type="entry name" value="KETIMINE REDUCTASE MU-CRYSTALLIN"/>
    <property type="match status" value="1"/>
</dbReference>
<proteinExistence type="predicted"/>
<dbReference type="PANTHER" id="PTHR13812:SF19">
    <property type="entry name" value="KETIMINE REDUCTASE MU-CRYSTALLIN"/>
    <property type="match status" value="1"/>
</dbReference>
<accession>A0A0D5BUL3</accession>
<dbReference type="Gene3D" id="3.40.50.720">
    <property type="entry name" value="NAD(P)-binding Rossmann-like Domain"/>
    <property type="match status" value="1"/>
</dbReference>
<dbReference type="GO" id="GO:0005737">
    <property type="term" value="C:cytoplasm"/>
    <property type="evidence" value="ECO:0007669"/>
    <property type="project" value="TreeGrafter"/>
</dbReference>
<dbReference type="InterPro" id="IPR023401">
    <property type="entry name" value="ODC_N"/>
</dbReference>
<evidence type="ECO:0000313" key="1">
    <source>
        <dbReference type="EMBL" id="AJW65405.1"/>
    </source>
</evidence>
<dbReference type="PIRSF" id="PIRSF001439">
    <property type="entry name" value="CryM"/>
    <property type="match status" value="1"/>
</dbReference>
<name>A0A0D5BUL3_9ACTN</name>
<dbReference type="InterPro" id="IPR003462">
    <property type="entry name" value="ODC_Mu_crystall"/>
</dbReference>
<reference evidence="1" key="1">
    <citation type="journal article" date="2015" name="ChemBioChem">
        <title>Characterization of the Nocardiopsin Biosynthetic Gene Cluster Reveals Similarities to and Differences from the Rapamycin and FK-506 Pathways.</title>
        <authorList>
            <person name="Bis D.M."/>
            <person name="Ban Y.H."/>
            <person name="James E.D."/>
            <person name="Alqahtani N."/>
            <person name="Viswanathan R."/>
            <person name="Lane A.L."/>
        </authorList>
    </citation>
    <scope>NUCLEOTIDE SEQUENCE</scope>
    <source>
        <strain evidence="1">CMB-M0232</strain>
    </source>
</reference>
<dbReference type="SUPFAM" id="SSF51735">
    <property type="entry name" value="NAD(P)-binding Rossmann-fold domains"/>
    <property type="match status" value="1"/>
</dbReference>
<dbReference type="InterPro" id="IPR036291">
    <property type="entry name" value="NAD(P)-bd_dom_sf"/>
</dbReference>
<protein>
    <submittedName>
        <fullName evidence="1">Lysine cyclodeaminase</fullName>
    </submittedName>
</protein>
<dbReference type="Gene3D" id="3.30.1780.10">
    <property type="entry name" value="ornithine cyclodeaminase, domain 1"/>
    <property type="match status" value="1"/>
</dbReference>